<dbReference type="AlphaFoldDB" id="A0A3P6A399"/>
<sequence length="67" mass="7281">MASCVAHLSLSVLVSGGKGGFQSHHVKANGLFTTKLSSSICKNFCIDCSEEIKLESQVFGFCTRRRE</sequence>
<dbReference type="EMBL" id="LR031872">
    <property type="protein sequence ID" value="VDC86557.1"/>
    <property type="molecule type" value="Genomic_DNA"/>
</dbReference>
<proteinExistence type="predicted"/>
<protein>
    <submittedName>
        <fullName evidence="1">Uncharacterized protein</fullName>
    </submittedName>
</protein>
<evidence type="ECO:0000313" key="1">
    <source>
        <dbReference type="EMBL" id="VDC86557.1"/>
    </source>
</evidence>
<gene>
    <name evidence="1" type="ORF">BOLC3T13407H</name>
</gene>
<reference evidence="1" key="1">
    <citation type="submission" date="2018-11" db="EMBL/GenBank/DDBJ databases">
        <authorList>
            <consortium name="Genoscope - CEA"/>
            <person name="William W."/>
        </authorList>
    </citation>
    <scope>NUCLEOTIDE SEQUENCE</scope>
</reference>
<accession>A0A3P6A399</accession>
<organism evidence="1">
    <name type="scientific">Brassica oleracea</name>
    <name type="common">Wild cabbage</name>
    <dbReference type="NCBI Taxonomy" id="3712"/>
    <lineage>
        <taxon>Eukaryota</taxon>
        <taxon>Viridiplantae</taxon>
        <taxon>Streptophyta</taxon>
        <taxon>Embryophyta</taxon>
        <taxon>Tracheophyta</taxon>
        <taxon>Spermatophyta</taxon>
        <taxon>Magnoliopsida</taxon>
        <taxon>eudicotyledons</taxon>
        <taxon>Gunneridae</taxon>
        <taxon>Pentapetalae</taxon>
        <taxon>rosids</taxon>
        <taxon>malvids</taxon>
        <taxon>Brassicales</taxon>
        <taxon>Brassicaceae</taxon>
        <taxon>Brassiceae</taxon>
        <taxon>Brassica</taxon>
    </lineage>
</organism>
<name>A0A3P6A399_BRAOL</name>